<feature type="compositionally biased region" description="Basic residues" evidence="1">
    <location>
        <begin position="205"/>
        <end position="215"/>
    </location>
</feature>
<proteinExistence type="predicted"/>
<reference evidence="2" key="2">
    <citation type="submission" date="2020-07" db="EMBL/GenBank/DDBJ databases">
        <authorList>
            <person name="Vera ALvarez R."/>
            <person name="Arias-Moreno D.M."/>
            <person name="Jimenez-Jacinto V."/>
            <person name="Jimenez-Bremont J.F."/>
            <person name="Swaminathan K."/>
            <person name="Moose S.P."/>
            <person name="Guerrero-Gonzalez M.L."/>
            <person name="Marino-Ramirez L."/>
            <person name="Landsman D."/>
            <person name="Rodriguez-Kessler M."/>
            <person name="Delgado-Sanchez P."/>
        </authorList>
    </citation>
    <scope>NUCLEOTIDE SEQUENCE</scope>
    <source>
        <tissue evidence="2">Cladode</tissue>
    </source>
</reference>
<protein>
    <submittedName>
        <fullName evidence="2">Uncharacterized protein</fullName>
    </submittedName>
</protein>
<feature type="region of interest" description="Disordered" evidence="1">
    <location>
        <begin position="136"/>
        <end position="155"/>
    </location>
</feature>
<reference evidence="2" key="1">
    <citation type="journal article" date="2013" name="J. Plant Res.">
        <title>Effect of fungi and light on seed germination of three Opuntia species from semiarid lands of central Mexico.</title>
        <authorList>
            <person name="Delgado-Sanchez P."/>
            <person name="Jimenez-Bremont J.F."/>
            <person name="Guerrero-Gonzalez Mde L."/>
            <person name="Flores J."/>
        </authorList>
    </citation>
    <scope>NUCLEOTIDE SEQUENCE</scope>
    <source>
        <tissue evidence="2">Cladode</tissue>
    </source>
</reference>
<evidence type="ECO:0000313" key="2">
    <source>
        <dbReference type="EMBL" id="MBA4628075.1"/>
    </source>
</evidence>
<evidence type="ECO:0000256" key="1">
    <source>
        <dbReference type="SAM" id="MobiDB-lite"/>
    </source>
</evidence>
<dbReference type="AlphaFoldDB" id="A0A7C8YWY1"/>
<feature type="region of interest" description="Disordered" evidence="1">
    <location>
        <begin position="205"/>
        <end position="256"/>
    </location>
</feature>
<accession>A0A7C8YWY1</accession>
<dbReference type="EMBL" id="GISG01064667">
    <property type="protein sequence ID" value="MBA4628075.1"/>
    <property type="molecule type" value="Transcribed_RNA"/>
</dbReference>
<name>A0A7C8YWY1_OPUST</name>
<organism evidence="2">
    <name type="scientific">Opuntia streptacantha</name>
    <name type="common">Prickly pear cactus</name>
    <name type="synonym">Opuntia cardona</name>
    <dbReference type="NCBI Taxonomy" id="393608"/>
    <lineage>
        <taxon>Eukaryota</taxon>
        <taxon>Viridiplantae</taxon>
        <taxon>Streptophyta</taxon>
        <taxon>Embryophyta</taxon>
        <taxon>Tracheophyta</taxon>
        <taxon>Spermatophyta</taxon>
        <taxon>Magnoliopsida</taxon>
        <taxon>eudicotyledons</taxon>
        <taxon>Gunneridae</taxon>
        <taxon>Pentapetalae</taxon>
        <taxon>Caryophyllales</taxon>
        <taxon>Cactineae</taxon>
        <taxon>Cactaceae</taxon>
        <taxon>Opuntioideae</taxon>
        <taxon>Opuntia</taxon>
    </lineage>
</organism>
<sequence length="256" mass="28197">MSAMWSLCKTRFQICARLDFSYVHPQHPLLASMPWLLQTTRQQLLQGSFSDHSDLLLVSILRVMQICSSLESPLKVILTCPDSSPRFTYAPTLPALPNMTIQWQAFSCSSLGCPLINEHNPANVIPSHLDISTTLSEGQPLERESKPAASTETHPTITKLSSLGSAAMELNDALVTFSEDISRNFNSKHFLASRSSPRSVISKHHFKLSRSKRGHPTAIRANPTSVTARDLSSRTSLSPAAEDRAKASLSPNLLHQ</sequence>